<dbReference type="PANTHER" id="PTHR33643:SF1">
    <property type="entry name" value="UREASE ACCESSORY PROTEIN D"/>
    <property type="match status" value="1"/>
</dbReference>
<evidence type="ECO:0000256" key="1">
    <source>
        <dbReference type="ARBA" id="ARBA00007177"/>
    </source>
</evidence>
<comment type="function">
    <text evidence="3">Required for maturation of urease via the functional incorporation of the urease nickel metallocenter.</text>
</comment>
<dbReference type="EMBL" id="CP003614">
    <property type="protein sequence ID" value="AFZ10161.1"/>
    <property type="molecule type" value="Genomic_DNA"/>
</dbReference>
<dbReference type="Pfam" id="PF01774">
    <property type="entry name" value="UreD"/>
    <property type="match status" value="1"/>
</dbReference>
<dbReference type="PATRIC" id="fig|179408.3.peg.7440"/>
<comment type="subunit">
    <text evidence="3">UreD, UreF and UreG form a complex that acts as a GTP-hydrolysis-dependent molecular chaperone, activating the urease apoprotein by helping to assemble the nickel containing metallocenter of UreC. The UreE protein probably delivers the nickel.</text>
</comment>
<evidence type="ECO:0000313" key="4">
    <source>
        <dbReference type="EMBL" id="AFZ10161.1"/>
    </source>
</evidence>
<dbReference type="InterPro" id="IPR002669">
    <property type="entry name" value="UreD"/>
</dbReference>
<organism evidence="4 5">
    <name type="scientific">Phormidium nigroviride PCC 7112</name>
    <dbReference type="NCBI Taxonomy" id="179408"/>
    <lineage>
        <taxon>Bacteria</taxon>
        <taxon>Bacillati</taxon>
        <taxon>Cyanobacteriota</taxon>
        <taxon>Cyanophyceae</taxon>
        <taxon>Oscillatoriophycideae</taxon>
        <taxon>Oscillatoriales</taxon>
        <taxon>Oscillatoriaceae</taxon>
        <taxon>Phormidium</taxon>
    </lineage>
</organism>
<dbReference type="GO" id="GO:0005737">
    <property type="term" value="C:cytoplasm"/>
    <property type="evidence" value="ECO:0007669"/>
    <property type="project" value="UniProtKB-SubCell"/>
</dbReference>
<dbReference type="HAMAP" id="MF_01384">
    <property type="entry name" value="UreD"/>
    <property type="match status" value="1"/>
</dbReference>
<dbReference type="PANTHER" id="PTHR33643">
    <property type="entry name" value="UREASE ACCESSORY PROTEIN D"/>
    <property type="match status" value="1"/>
</dbReference>
<proteinExistence type="inferred from homology"/>
<comment type="similarity">
    <text evidence="1 3">Belongs to the UreD family.</text>
</comment>
<evidence type="ECO:0000313" key="5">
    <source>
        <dbReference type="Proteomes" id="UP000010478"/>
    </source>
</evidence>
<comment type="subcellular location">
    <subcellularLocation>
        <location evidence="3">Cytoplasm</location>
    </subcellularLocation>
</comment>
<accession>K9VQF3</accession>
<keyword evidence="2 3" id="KW-0143">Chaperone</keyword>
<dbReference type="KEGG" id="oni:Osc7112_5967"/>
<evidence type="ECO:0000256" key="2">
    <source>
        <dbReference type="ARBA" id="ARBA00023186"/>
    </source>
</evidence>
<dbReference type="Proteomes" id="UP000010478">
    <property type="component" value="Chromosome"/>
</dbReference>
<dbReference type="eggNOG" id="COG0829">
    <property type="taxonomic scope" value="Bacteria"/>
</dbReference>
<gene>
    <name evidence="3" type="primary">ureD</name>
    <name evidence="4" type="ORF">Osc7112_5967</name>
</gene>
<keyword evidence="3" id="KW-0963">Cytoplasm</keyword>
<reference evidence="4 5" key="1">
    <citation type="submission" date="2012-05" db="EMBL/GenBank/DDBJ databases">
        <title>Finished chromosome of genome of Oscillatoria sp. PCC 7112.</title>
        <authorList>
            <consortium name="US DOE Joint Genome Institute"/>
            <person name="Gugger M."/>
            <person name="Coursin T."/>
            <person name="Rippka R."/>
            <person name="Tandeau De Marsac N."/>
            <person name="Huntemann M."/>
            <person name="Wei C.-L."/>
            <person name="Han J."/>
            <person name="Detter J.C."/>
            <person name="Han C."/>
            <person name="Tapia R."/>
            <person name="Davenport K."/>
            <person name="Daligault H."/>
            <person name="Erkkila T."/>
            <person name="Gu W."/>
            <person name="Munk A.C.C."/>
            <person name="Teshima H."/>
            <person name="Xu Y."/>
            <person name="Chain P."/>
            <person name="Chen A."/>
            <person name="Krypides N."/>
            <person name="Mavromatis K."/>
            <person name="Markowitz V."/>
            <person name="Szeto E."/>
            <person name="Ivanova N."/>
            <person name="Mikhailova N."/>
            <person name="Ovchinnikova G."/>
            <person name="Pagani I."/>
            <person name="Pati A."/>
            <person name="Goodwin L."/>
            <person name="Peters L."/>
            <person name="Pitluck S."/>
            <person name="Woyke T."/>
            <person name="Kerfeld C."/>
        </authorList>
    </citation>
    <scope>NUCLEOTIDE SEQUENCE [LARGE SCALE GENOMIC DNA]</scope>
    <source>
        <strain evidence="4 5">PCC 7112</strain>
    </source>
</reference>
<dbReference type="AlphaFoldDB" id="K9VQF3"/>
<dbReference type="HOGENOM" id="CLU_056339_0_0_3"/>
<sequence length="333" mass="37243">MYLVLFQRTLAVSQGIHSLAECWVADSNTILLIIFIIKSKKIVIQNSTETPTNNIQTAWHGRLNLAYANRSGATQIIHNQMQAPLKVQRPFYPEGKDVCHSVILHTAGGVVGGDRLSGHFHLQPNAKALITTAAAGKIYRSSGLESQQNIDIQLDTGANLEWLPQETIVFDGAIYRQNLRVELAPTARILLWEITRFGRSARGENFLSGEWRSHTEVWQENSPLWIDRQLLKGGEKMLESPHGLAGKPVVATLAWVGEPVTAEFVEKVRDLPSEATIYPGNSTVGVTRIPNGLLCRYRGTSTTAARDWFVNIWQLLRLSFSQRPCCLPRVWIK</sequence>
<dbReference type="GO" id="GO:0016151">
    <property type="term" value="F:nickel cation binding"/>
    <property type="evidence" value="ECO:0007669"/>
    <property type="project" value="UniProtKB-UniRule"/>
</dbReference>
<keyword evidence="3" id="KW-0996">Nickel insertion</keyword>
<keyword evidence="5" id="KW-1185">Reference proteome</keyword>
<dbReference type="STRING" id="179408.Osc7112_5967"/>
<name>K9VQF3_9CYAN</name>
<dbReference type="RefSeq" id="WP_015179362.1">
    <property type="nucleotide sequence ID" value="NC_019729.1"/>
</dbReference>
<protein>
    <recommendedName>
        <fullName evidence="3">Urease accessory protein UreD</fullName>
    </recommendedName>
</protein>
<evidence type="ECO:0000256" key="3">
    <source>
        <dbReference type="HAMAP-Rule" id="MF_01384"/>
    </source>
</evidence>